<evidence type="ECO:0000256" key="1">
    <source>
        <dbReference type="SAM" id="SignalP"/>
    </source>
</evidence>
<protein>
    <submittedName>
        <fullName evidence="2">MBL fold metallo-hydrolase</fullName>
    </submittedName>
</protein>
<reference evidence="2 3" key="1">
    <citation type="submission" date="2020-04" db="EMBL/GenBank/DDBJ databases">
        <title>Flammeovirgaceae bacterium KN852 isolated from deep sea.</title>
        <authorList>
            <person name="Zhang D.-C."/>
        </authorList>
    </citation>
    <scope>NUCLEOTIDE SEQUENCE [LARGE SCALE GENOMIC DNA]</scope>
    <source>
        <strain evidence="2 3">KN852</strain>
    </source>
</reference>
<dbReference type="Gene3D" id="3.60.15.10">
    <property type="entry name" value="Ribonuclease Z/Hydroxyacylglutathione hydrolase-like"/>
    <property type="match status" value="1"/>
</dbReference>
<dbReference type="GO" id="GO:0016787">
    <property type="term" value="F:hydrolase activity"/>
    <property type="evidence" value="ECO:0007669"/>
    <property type="project" value="UniProtKB-KW"/>
</dbReference>
<sequence>MKSTTFILAILLTSTLLFGQNSTQESIKTADGDVEFFPILHATMVLKWNSLTIYVDPYGGKEKFETFPNPDIILITDIHGDHYNEETIKSLNTTNSIFIVPEAVNKKMTDISSKETIIINNGEEKSVMGIKVAAIPMYNLPETSDSRHPKGRGNGYILTIGGKRIYISGDTEDIPEMRTLTNIDVAFVCMNLPYTMTVDQAASAVIEFKPKKVYPFHYRGQGGFADVDKFKMLVENGTNEVTVKLLNWYPE</sequence>
<dbReference type="InterPro" id="IPR050114">
    <property type="entry name" value="UPF0173_UPF0282_UlaG_hydrolase"/>
</dbReference>
<evidence type="ECO:0000313" key="3">
    <source>
        <dbReference type="Proteomes" id="UP000559010"/>
    </source>
</evidence>
<dbReference type="Pfam" id="PF13483">
    <property type="entry name" value="Lactamase_B_3"/>
    <property type="match status" value="1"/>
</dbReference>
<accession>A0A848IWC6</accession>
<comment type="caution">
    <text evidence="2">The sequence shown here is derived from an EMBL/GenBank/DDBJ whole genome shotgun (WGS) entry which is preliminary data.</text>
</comment>
<feature type="chain" id="PRO_5032880188" evidence="1">
    <location>
        <begin position="20"/>
        <end position="251"/>
    </location>
</feature>
<name>A0A848IWC6_9BACT</name>
<dbReference type="SUPFAM" id="SSF56281">
    <property type="entry name" value="Metallo-hydrolase/oxidoreductase"/>
    <property type="match status" value="1"/>
</dbReference>
<organism evidence="2 3">
    <name type="scientific">Marinigracilibium pacificum</name>
    <dbReference type="NCBI Taxonomy" id="2729599"/>
    <lineage>
        <taxon>Bacteria</taxon>
        <taxon>Pseudomonadati</taxon>
        <taxon>Bacteroidota</taxon>
        <taxon>Cytophagia</taxon>
        <taxon>Cytophagales</taxon>
        <taxon>Flammeovirgaceae</taxon>
        <taxon>Marinigracilibium</taxon>
    </lineage>
</organism>
<gene>
    <name evidence="2" type="ORF">HH304_03590</name>
</gene>
<dbReference type="EMBL" id="JABBNU010000002">
    <property type="protein sequence ID" value="NMM47468.1"/>
    <property type="molecule type" value="Genomic_DNA"/>
</dbReference>
<evidence type="ECO:0000313" key="2">
    <source>
        <dbReference type="EMBL" id="NMM47468.1"/>
    </source>
</evidence>
<keyword evidence="1" id="KW-0732">Signal</keyword>
<feature type="signal peptide" evidence="1">
    <location>
        <begin position="1"/>
        <end position="19"/>
    </location>
</feature>
<keyword evidence="2" id="KW-0378">Hydrolase</keyword>
<dbReference type="Proteomes" id="UP000559010">
    <property type="component" value="Unassembled WGS sequence"/>
</dbReference>
<dbReference type="AlphaFoldDB" id="A0A848IWC6"/>
<proteinExistence type="predicted"/>
<dbReference type="PANTHER" id="PTHR43546">
    <property type="entry name" value="UPF0173 METAL-DEPENDENT HYDROLASE MJ1163-RELATED"/>
    <property type="match status" value="1"/>
</dbReference>
<dbReference type="PANTHER" id="PTHR43546:SF3">
    <property type="entry name" value="UPF0173 METAL-DEPENDENT HYDROLASE MJ1163"/>
    <property type="match status" value="1"/>
</dbReference>
<dbReference type="InterPro" id="IPR036866">
    <property type="entry name" value="RibonucZ/Hydroxyglut_hydro"/>
</dbReference>
<keyword evidence="3" id="KW-1185">Reference proteome</keyword>
<dbReference type="RefSeq" id="WP_169678090.1">
    <property type="nucleotide sequence ID" value="NZ_JABBNU010000002.1"/>
</dbReference>